<sequence length="58" mass="7015">MAIIKKKIWPEYFEAVVSGKKKYELRLNDFEINEGDTLMFEEWSPETKEYTGRKIKKK</sequence>
<proteinExistence type="predicted"/>
<dbReference type="InterPro" id="IPR039440">
    <property type="entry name" value="DUF3850"/>
</dbReference>
<evidence type="ECO:0000259" key="1">
    <source>
        <dbReference type="Pfam" id="PF12961"/>
    </source>
</evidence>
<protein>
    <recommendedName>
        <fullName evidence="1">DUF3850 domain-containing protein</fullName>
    </recommendedName>
</protein>
<dbReference type="InterPro" id="IPR015947">
    <property type="entry name" value="PUA-like_sf"/>
</dbReference>
<accession>A0A2M7D610</accession>
<gene>
    <name evidence="2" type="ORF">COS30_02090</name>
</gene>
<organism evidence="2 3">
    <name type="scientific">Candidatus Portnoybacteria bacterium CG02_land_8_20_14_3_00_45_8</name>
    <dbReference type="NCBI Taxonomy" id="1974807"/>
    <lineage>
        <taxon>Bacteria</taxon>
        <taxon>Candidatus Portnoyibacteriota</taxon>
    </lineage>
</organism>
<comment type="caution">
    <text evidence="2">The sequence shown here is derived from an EMBL/GenBank/DDBJ whole genome shotgun (WGS) entry which is preliminary data.</text>
</comment>
<dbReference type="Pfam" id="PF12961">
    <property type="entry name" value="DUF3850"/>
    <property type="match status" value="1"/>
</dbReference>
<dbReference type="EMBL" id="PEUE01000049">
    <property type="protein sequence ID" value="PIV38441.1"/>
    <property type="molecule type" value="Genomic_DNA"/>
</dbReference>
<dbReference type="AlphaFoldDB" id="A0A2M7D610"/>
<reference evidence="3" key="1">
    <citation type="submission" date="2017-09" db="EMBL/GenBank/DDBJ databases">
        <title>Depth-based differentiation of microbial function through sediment-hosted aquifers and enrichment of novel symbionts in the deep terrestrial subsurface.</title>
        <authorList>
            <person name="Probst A.J."/>
            <person name="Ladd B."/>
            <person name="Jarett J.K."/>
            <person name="Geller-Mcgrath D.E."/>
            <person name="Sieber C.M.K."/>
            <person name="Emerson J.B."/>
            <person name="Anantharaman K."/>
            <person name="Thomas B.C."/>
            <person name="Malmstrom R."/>
            <person name="Stieglmeier M."/>
            <person name="Klingl A."/>
            <person name="Woyke T."/>
            <person name="Ryan C.M."/>
            <person name="Banfield J.F."/>
        </authorList>
    </citation>
    <scope>NUCLEOTIDE SEQUENCE [LARGE SCALE GENOMIC DNA]</scope>
</reference>
<name>A0A2M7D610_9BACT</name>
<evidence type="ECO:0000313" key="2">
    <source>
        <dbReference type="EMBL" id="PIV38441.1"/>
    </source>
</evidence>
<feature type="domain" description="DUF3850" evidence="1">
    <location>
        <begin position="7"/>
        <end position="57"/>
    </location>
</feature>
<evidence type="ECO:0000313" key="3">
    <source>
        <dbReference type="Proteomes" id="UP000229247"/>
    </source>
</evidence>
<dbReference type="Proteomes" id="UP000229247">
    <property type="component" value="Unassembled WGS sequence"/>
</dbReference>
<dbReference type="Gene3D" id="2.30.130.30">
    <property type="entry name" value="Hypothetical protein"/>
    <property type="match status" value="1"/>
</dbReference>
<dbReference type="SUPFAM" id="SSF88697">
    <property type="entry name" value="PUA domain-like"/>
    <property type="match status" value="1"/>
</dbReference>